<evidence type="ECO:0000256" key="7">
    <source>
        <dbReference type="ARBA" id="ARBA00022777"/>
    </source>
</evidence>
<dbReference type="InterPro" id="IPR015793">
    <property type="entry name" value="Pyrv_Knase_brl"/>
</dbReference>
<dbReference type="GO" id="GO:0005524">
    <property type="term" value="F:ATP binding"/>
    <property type="evidence" value="ECO:0007669"/>
    <property type="project" value="UniProtKB-KW"/>
</dbReference>
<evidence type="ECO:0000256" key="1">
    <source>
        <dbReference type="ARBA" id="ARBA00004997"/>
    </source>
</evidence>
<dbReference type="GO" id="GO:0000287">
    <property type="term" value="F:magnesium ion binding"/>
    <property type="evidence" value="ECO:0007669"/>
    <property type="project" value="UniProtKB-UniRule"/>
</dbReference>
<dbReference type="RefSeq" id="WP_005994659.1">
    <property type="nucleotide sequence ID" value="NZ_AECZ01000018.1"/>
</dbReference>
<evidence type="ECO:0000256" key="9">
    <source>
        <dbReference type="ARBA" id="ARBA00022842"/>
    </source>
</evidence>
<dbReference type="Gene3D" id="3.20.20.60">
    <property type="entry name" value="Phosphoenolpyruvate-binding domains"/>
    <property type="match status" value="1"/>
</dbReference>
<dbReference type="Pfam" id="PF02887">
    <property type="entry name" value="PK_C"/>
    <property type="match status" value="1"/>
</dbReference>
<keyword evidence="10 13" id="KW-0324">Glycolysis</keyword>
<comment type="pathway">
    <text evidence="1 13">Carbohydrate degradation; glycolysis; pyruvate from D-glyceraldehyde 3-phosphate: step 5/5.</text>
</comment>
<evidence type="ECO:0000256" key="12">
    <source>
        <dbReference type="NCBIfam" id="TIGR01064"/>
    </source>
</evidence>
<dbReference type="Pfam" id="PF00224">
    <property type="entry name" value="PK"/>
    <property type="match status" value="1"/>
</dbReference>
<name>E1JYJ1_SOLFR</name>
<dbReference type="InterPro" id="IPR015795">
    <property type="entry name" value="Pyrv_Knase_C"/>
</dbReference>
<evidence type="ECO:0000259" key="14">
    <source>
        <dbReference type="Pfam" id="PF00224"/>
    </source>
</evidence>
<dbReference type="Gene3D" id="3.40.1380.20">
    <property type="entry name" value="Pyruvate kinase, C-terminal domain"/>
    <property type="match status" value="1"/>
</dbReference>
<evidence type="ECO:0000256" key="5">
    <source>
        <dbReference type="ARBA" id="ARBA00022723"/>
    </source>
</evidence>
<sequence>MHTKIVATLGPASIALDTMREMVRHGVRIFRLNFSHADAAYFEPIIKNIRSLESEFGIPLTALGDLCGPKTRIGEVADSPRSVNKGESLLLGLPDERPDPAHDDRVFVSLDMPELLAGLRVGMPVNLSDGLLQFRVTREVKADRLYAMEAQNAGLLSSNKGIAFPGKHHALPALTAKDVKDLHEGIDVGVDALAISFVQNAEDVAMTKEEIKKHGVWVPVVSKLERQNAVENLDAILKLTDAVMVARGDLGLECPIPELPILQKKIIRACRHAQRPVIVATQMLLSMVKNPIPTRAESTDVANAILDGADCVMLSEETAVGDHVVETVKVMRQISDNALKYYLERIPSPYAPKREKNPGKFVAYSACLIADNMEADAIVCHSVSGTNVRLTSSRRPRQSIYGVTPDSRVMHFLNFAWGVHPRLLEATSGDHMARVEAFVQNCPDIKPGDPVVITAGRPTPGNDMPGTNEIKIYYK</sequence>
<keyword evidence="7 13" id="KW-0418">Kinase</keyword>
<organism evidence="16 17">
    <name type="scientific">Solidesulfovibrio fructosivorans JJ]</name>
    <dbReference type="NCBI Taxonomy" id="596151"/>
    <lineage>
        <taxon>Bacteria</taxon>
        <taxon>Pseudomonadati</taxon>
        <taxon>Thermodesulfobacteriota</taxon>
        <taxon>Desulfovibrionia</taxon>
        <taxon>Desulfovibrionales</taxon>
        <taxon>Desulfovibrionaceae</taxon>
        <taxon>Solidesulfovibrio</taxon>
    </lineage>
</organism>
<comment type="caution">
    <text evidence="16">The sequence shown here is derived from an EMBL/GenBank/DDBJ whole genome shotgun (WGS) entry which is preliminary data.</text>
</comment>
<keyword evidence="11 16" id="KW-0670">Pyruvate</keyword>
<dbReference type="EC" id="2.7.1.40" evidence="3 12"/>
<keyword evidence="17" id="KW-1185">Reference proteome</keyword>
<evidence type="ECO:0000256" key="13">
    <source>
        <dbReference type="RuleBase" id="RU000504"/>
    </source>
</evidence>
<evidence type="ECO:0000256" key="10">
    <source>
        <dbReference type="ARBA" id="ARBA00023152"/>
    </source>
</evidence>
<dbReference type="OrthoDB" id="9812123at2"/>
<protein>
    <recommendedName>
        <fullName evidence="3 12">Pyruvate kinase</fullName>
        <ecNumber evidence="3 12">2.7.1.40</ecNumber>
    </recommendedName>
</protein>
<dbReference type="NCBIfam" id="TIGR01064">
    <property type="entry name" value="pyruv_kin"/>
    <property type="match status" value="1"/>
</dbReference>
<dbReference type="Proteomes" id="UP000006250">
    <property type="component" value="Unassembled WGS sequence"/>
</dbReference>
<dbReference type="GO" id="GO:0004743">
    <property type="term" value="F:pyruvate kinase activity"/>
    <property type="evidence" value="ECO:0007669"/>
    <property type="project" value="UniProtKB-UniRule"/>
</dbReference>
<dbReference type="GO" id="GO:0016301">
    <property type="term" value="F:kinase activity"/>
    <property type="evidence" value="ECO:0007669"/>
    <property type="project" value="UniProtKB-KW"/>
</dbReference>
<evidence type="ECO:0000313" key="16">
    <source>
        <dbReference type="EMBL" id="EFL50575.1"/>
    </source>
</evidence>
<dbReference type="PRINTS" id="PR01050">
    <property type="entry name" value="PYRUVTKNASE"/>
</dbReference>
<reference evidence="16 17" key="1">
    <citation type="submission" date="2010-08" db="EMBL/GenBank/DDBJ databases">
        <title>The draft genome of Desulfovibrio fructosovorans JJ.</title>
        <authorList>
            <consortium name="US DOE Joint Genome Institute (JGI-PGF)"/>
            <person name="Lucas S."/>
            <person name="Copeland A."/>
            <person name="Lapidus A."/>
            <person name="Cheng J.-F."/>
            <person name="Bruce D."/>
            <person name="Goodwin L."/>
            <person name="Pitluck S."/>
            <person name="Land M.L."/>
            <person name="Hauser L."/>
            <person name="Chang Y.-J."/>
            <person name="Jeffries C."/>
            <person name="Wall J.D."/>
            <person name="Stahl D.A."/>
            <person name="Arkin A.P."/>
            <person name="Dehal P."/>
            <person name="Stolyar S.M."/>
            <person name="Hazen T.C."/>
            <person name="Woyke T.J."/>
        </authorList>
    </citation>
    <scope>NUCLEOTIDE SEQUENCE [LARGE SCALE GENOMIC DNA]</scope>
    <source>
        <strain evidence="16 17">JJ</strain>
    </source>
</reference>
<dbReference type="SUPFAM" id="SSF51621">
    <property type="entry name" value="Phosphoenolpyruvate/pyruvate domain"/>
    <property type="match status" value="1"/>
</dbReference>
<dbReference type="GO" id="GO:0030955">
    <property type="term" value="F:potassium ion binding"/>
    <property type="evidence" value="ECO:0007669"/>
    <property type="project" value="UniProtKB-UniRule"/>
</dbReference>
<accession>E1JYJ1</accession>
<comment type="similarity">
    <text evidence="2 13">Belongs to the pyruvate kinase family.</text>
</comment>
<evidence type="ECO:0000313" key="17">
    <source>
        <dbReference type="Proteomes" id="UP000006250"/>
    </source>
</evidence>
<dbReference type="eggNOG" id="COG0469">
    <property type="taxonomic scope" value="Bacteria"/>
</dbReference>
<evidence type="ECO:0000256" key="3">
    <source>
        <dbReference type="ARBA" id="ARBA00012142"/>
    </source>
</evidence>
<feature type="domain" description="Pyruvate kinase C-terminal" evidence="15">
    <location>
        <begin position="362"/>
        <end position="472"/>
    </location>
</feature>
<keyword evidence="8" id="KW-0067">ATP-binding</keyword>
<feature type="domain" description="Pyruvate kinase barrel" evidence="14">
    <location>
        <begin position="2"/>
        <end position="328"/>
    </location>
</feature>
<dbReference type="UniPathway" id="UPA00109">
    <property type="reaction ID" value="UER00188"/>
</dbReference>
<dbReference type="InterPro" id="IPR015813">
    <property type="entry name" value="Pyrv/PenolPyrv_kinase-like_dom"/>
</dbReference>
<dbReference type="AlphaFoldDB" id="E1JYJ1"/>
<dbReference type="STRING" id="596151.DesfrDRAFT_2690"/>
<keyword evidence="5" id="KW-0479">Metal-binding</keyword>
<dbReference type="Gene3D" id="2.40.33.10">
    <property type="entry name" value="PK beta-barrel domain-like"/>
    <property type="match status" value="1"/>
</dbReference>
<keyword evidence="9 13" id="KW-0460">Magnesium</keyword>
<proteinExistence type="inferred from homology"/>
<gene>
    <name evidence="16" type="ORF">DesfrDRAFT_2690</name>
</gene>
<evidence type="ECO:0000256" key="4">
    <source>
        <dbReference type="ARBA" id="ARBA00022679"/>
    </source>
</evidence>
<dbReference type="SUPFAM" id="SSF52935">
    <property type="entry name" value="PK C-terminal domain-like"/>
    <property type="match status" value="1"/>
</dbReference>
<dbReference type="EMBL" id="AECZ01000018">
    <property type="protein sequence ID" value="EFL50575.1"/>
    <property type="molecule type" value="Genomic_DNA"/>
</dbReference>
<evidence type="ECO:0000256" key="6">
    <source>
        <dbReference type="ARBA" id="ARBA00022741"/>
    </source>
</evidence>
<keyword evidence="4 13" id="KW-0808">Transferase</keyword>
<evidence type="ECO:0000259" key="15">
    <source>
        <dbReference type="Pfam" id="PF02887"/>
    </source>
</evidence>
<evidence type="ECO:0000256" key="8">
    <source>
        <dbReference type="ARBA" id="ARBA00022840"/>
    </source>
</evidence>
<evidence type="ECO:0000256" key="11">
    <source>
        <dbReference type="ARBA" id="ARBA00023317"/>
    </source>
</evidence>
<dbReference type="InterPro" id="IPR040442">
    <property type="entry name" value="Pyrv_kinase-like_dom_sf"/>
</dbReference>
<dbReference type="SUPFAM" id="SSF50800">
    <property type="entry name" value="PK beta-barrel domain-like"/>
    <property type="match status" value="1"/>
</dbReference>
<evidence type="ECO:0000256" key="2">
    <source>
        <dbReference type="ARBA" id="ARBA00008663"/>
    </source>
</evidence>
<dbReference type="InterPro" id="IPR015806">
    <property type="entry name" value="Pyrv_Knase_insert_dom_sf"/>
</dbReference>
<dbReference type="NCBIfam" id="NF004491">
    <property type="entry name" value="PRK05826.1"/>
    <property type="match status" value="1"/>
</dbReference>
<dbReference type="PANTHER" id="PTHR11817">
    <property type="entry name" value="PYRUVATE KINASE"/>
    <property type="match status" value="1"/>
</dbReference>
<keyword evidence="6" id="KW-0547">Nucleotide-binding</keyword>
<dbReference type="InterPro" id="IPR011037">
    <property type="entry name" value="Pyrv_Knase-like_insert_dom_sf"/>
</dbReference>
<dbReference type="InterPro" id="IPR001697">
    <property type="entry name" value="Pyr_Knase"/>
</dbReference>
<dbReference type="InterPro" id="IPR036918">
    <property type="entry name" value="Pyrv_Knase_C_sf"/>
</dbReference>
<comment type="catalytic activity">
    <reaction evidence="13">
        <text>pyruvate + ATP = phosphoenolpyruvate + ADP + H(+)</text>
        <dbReference type="Rhea" id="RHEA:18157"/>
        <dbReference type="ChEBI" id="CHEBI:15361"/>
        <dbReference type="ChEBI" id="CHEBI:15378"/>
        <dbReference type="ChEBI" id="CHEBI:30616"/>
        <dbReference type="ChEBI" id="CHEBI:58702"/>
        <dbReference type="ChEBI" id="CHEBI:456216"/>
        <dbReference type="EC" id="2.7.1.40"/>
    </reaction>
</comment>